<keyword evidence="3" id="KW-1185">Reference proteome</keyword>
<proteinExistence type="predicted"/>
<organism evidence="2 3">
    <name type="scientific">Kribbella hippodromi</name>
    <dbReference type="NCBI Taxonomy" id="434347"/>
    <lineage>
        <taxon>Bacteria</taxon>
        <taxon>Bacillati</taxon>
        <taxon>Actinomycetota</taxon>
        <taxon>Actinomycetes</taxon>
        <taxon>Propionibacteriales</taxon>
        <taxon>Kribbellaceae</taxon>
        <taxon>Kribbella</taxon>
    </lineage>
</organism>
<feature type="region of interest" description="Disordered" evidence="1">
    <location>
        <begin position="1"/>
        <end position="51"/>
    </location>
</feature>
<sequence>MHAEDPGDHEEYAEQPEQSRSASMQQTGHRHKTTEQGGLHSQYPPSVHTGR</sequence>
<dbReference type="EMBL" id="BAAAPH010000016">
    <property type="protein sequence ID" value="GAA1586511.1"/>
    <property type="molecule type" value="Genomic_DNA"/>
</dbReference>
<evidence type="ECO:0000313" key="3">
    <source>
        <dbReference type="Proteomes" id="UP001501705"/>
    </source>
</evidence>
<protein>
    <submittedName>
        <fullName evidence="2">Uncharacterized protein</fullName>
    </submittedName>
</protein>
<reference evidence="2 3" key="1">
    <citation type="journal article" date="2019" name="Int. J. Syst. Evol. Microbiol.">
        <title>The Global Catalogue of Microorganisms (GCM) 10K type strain sequencing project: providing services to taxonomists for standard genome sequencing and annotation.</title>
        <authorList>
            <consortium name="The Broad Institute Genomics Platform"/>
            <consortium name="The Broad Institute Genome Sequencing Center for Infectious Disease"/>
            <person name="Wu L."/>
            <person name="Ma J."/>
        </authorList>
    </citation>
    <scope>NUCLEOTIDE SEQUENCE [LARGE SCALE GENOMIC DNA]</scope>
    <source>
        <strain evidence="2 3">JCM 15572</strain>
    </source>
</reference>
<feature type="compositionally biased region" description="Polar residues" evidence="1">
    <location>
        <begin position="16"/>
        <end position="27"/>
    </location>
</feature>
<feature type="compositionally biased region" description="Basic and acidic residues" evidence="1">
    <location>
        <begin position="1"/>
        <end position="12"/>
    </location>
</feature>
<dbReference type="Proteomes" id="UP001501705">
    <property type="component" value="Unassembled WGS sequence"/>
</dbReference>
<accession>A0ABN2DTU0</accession>
<evidence type="ECO:0000256" key="1">
    <source>
        <dbReference type="SAM" id="MobiDB-lite"/>
    </source>
</evidence>
<name>A0ABN2DTU0_9ACTN</name>
<evidence type="ECO:0000313" key="2">
    <source>
        <dbReference type="EMBL" id="GAA1586511.1"/>
    </source>
</evidence>
<comment type="caution">
    <text evidence="2">The sequence shown here is derived from an EMBL/GenBank/DDBJ whole genome shotgun (WGS) entry which is preliminary data.</text>
</comment>
<gene>
    <name evidence="2" type="ORF">GCM10009804_48240</name>
</gene>